<name>A0A317PLW6_9HYPH</name>
<dbReference type="PANTHER" id="PTHR46246:SF1">
    <property type="entry name" value="GUANOSINE-3',5'-BIS(DIPHOSPHATE) 3'-PYROPHOSPHOHYDROLASE MESH1"/>
    <property type="match status" value="1"/>
</dbReference>
<keyword evidence="2" id="KW-1185">Reference proteome</keyword>
<evidence type="ECO:0000313" key="2">
    <source>
        <dbReference type="Proteomes" id="UP000246352"/>
    </source>
</evidence>
<reference evidence="1 2" key="1">
    <citation type="submission" date="2018-05" db="EMBL/GenBank/DDBJ databases">
        <title>Genomic Encyclopedia of Type Strains, Phase IV (KMG-IV): sequencing the most valuable type-strain genomes for metagenomic binning, comparative biology and taxonomic classification.</title>
        <authorList>
            <person name="Goeker M."/>
        </authorList>
    </citation>
    <scope>NUCLEOTIDE SEQUENCE [LARGE SCALE GENOMIC DNA]</scope>
    <source>
        <strain evidence="1 2">DSM 16791</strain>
    </source>
</reference>
<keyword evidence="1" id="KW-0378">Hydrolase</keyword>
<dbReference type="Gene3D" id="1.10.3210.10">
    <property type="entry name" value="Hypothetical protein af1432"/>
    <property type="match status" value="1"/>
</dbReference>
<evidence type="ECO:0000313" key="1">
    <source>
        <dbReference type="EMBL" id="PWW01737.1"/>
    </source>
</evidence>
<dbReference type="EMBL" id="QGTR01000002">
    <property type="protein sequence ID" value="PWW01737.1"/>
    <property type="molecule type" value="Genomic_DNA"/>
</dbReference>
<gene>
    <name evidence="1" type="ORF">DFR52_102401</name>
</gene>
<dbReference type="AlphaFoldDB" id="A0A317PLW6"/>
<dbReference type="Proteomes" id="UP000246352">
    <property type="component" value="Unassembled WGS sequence"/>
</dbReference>
<protein>
    <submittedName>
        <fullName evidence="1">Metal dependent phosphohydrolase</fullName>
    </submittedName>
</protein>
<proteinExistence type="predicted"/>
<dbReference type="GO" id="GO:0008893">
    <property type="term" value="F:guanosine-3',5'-bis(diphosphate) 3'-diphosphatase activity"/>
    <property type="evidence" value="ECO:0007669"/>
    <property type="project" value="TreeGrafter"/>
</dbReference>
<dbReference type="PANTHER" id="PTHR46246">
    <property type="entry name" value="GUANOSINE-3',5'-BIS(DIPHOSPHATE) 3'-PYROPHOSPHOHYDROLASE MESH1"/>
    <property type="match status" value="1"/>
</dbReference>
<organism evidence="1 2">
    <name type="scientific">Hoeflea marina</name>
    <dbReference type="NCBI Taxonomy" id="274592"/>
    <lineage>
        <taxon>Bacteria</taxon>
        <taxon>Pseudomonadati</taxon>
        <taxon>Pseudomonadota</taxon>
        <taxon>Alphaproteobacteria</taxon>
        <taxon>Hyphomicrobiales</taxon>
        <taxon>Rhizobiaceae</taxon>
        <taxon>Hoeflea</taxon>
    </lineage>
</organism>
<sequence length="178" mass="20007">MFAARAHDGETRQDAGDAYVNHLAEVACICAGLEPFDPVLVAACYLHDAIEDTAVTETVLRAEFGDEIADLVMDVTDPPDLKGRERRERQVSHTAAAGPRVKRLKLADKISNVEELIGIQARRFKVKANARYLDWARRVVDVCRDVEPALDARFDASARRLEAEIDRHRTRKHAHDPR</sequence>
<dbReference type="InterPro" id="IPR052194">
    <property type="entry name" value="MESH1"/>
</dbReference>
<dbReference type="SUPFAM" id="SSF109604">
    <property type="entry name" value="HD-domain/PDEase-like"/>
    <property type="match status" value="1"/>
</dbReference>
<dbReference type="Pfam" id="PF13328">
    <property type="entry name" value="HD_4"/>
    <property type="match status" value="1"/>
</dbReference>
<comment type="caution">
    <text evidence="1">The sequence shown here is derived from an EMBL/GenBank/DDBJ whole genome shotgun (WGS) entry which is preliminary data.</text>
</comment>
<accession>A0A317PLW6</accession>